<evidence type="ECO:0000313" key="2">
    <source>
        <dbReference type="EMBL" id="MXP25620.1"/>
    </source>
</evidence>
<evidence type="ECO:0000256" key="1">
    <source>
        <dbReference type="SAM" id="Phobius"/>
    </source>
</evidence>
<proteinExistence type="predicted"/>
<dbReference type="RefSeq" id="WP_160738832.1">
    <property type="nucleotide sequence ID" value="NZ_WTYQ01000002.1"/>
</dbReference>
<dbReference type="AlphaFoldDB" id="A0A845A5Z6"/>
<keyword evidence="1" id="KW-1133">Transmembrane helix</keyword>
<feature type="transmembrane region" description="Helical" evidence="1">
    <location>
        <begin position="98"/>
        <end position="124"/>
    </location>
</feature>
<dbReference type="PANTHER" id="PTHR34980:SF2">
    <property type="entry name" value="INNER MEMBRANE PROTEIN YHAH-RELATED"/>
    <property type="match status" value="1"/>
</dbReference>
<dbReference type="OrthoDB" id="9812349at2"/>
<dbReference type="PANTHER" id="PTHR34980">
    <property type="entry name" value="INNER MEMBRANE PROTEIN-RELATED-RELATED"/>
    <property type="match status" value="1"/>
</dbReference>
<sequence length="150" mass="16505">MEWMLLPLKRYADFSGRSRRKEFWMFTLGYVIILAVLAIGLFSGASLSTLEDPAALENMAGGGTFIVFAILMGIVVLALLIPSIAVNVRRLHDRDMSGWWYLGFAVLSNVPYVGILVSIGYLVLMALPGTEGPNRFGPDPKNPHSAEVFE</sequence>
<reference evidence="2 3" key="1">
    <citation type="submission" date="2019-12" db="EMBL/GenBank/DDBJ databases">
        <title>Genomic-based taxomic classification of the family Erythrobacteraceae.</title>
        <authorList>
            <person name="Xu L."/>
        </authorList>
    </citation>
    <scope>NUCLEOTIDE SEQUENCE [LARGE SCALE GENOMIC DNA]</scope>
    <source>
        <strain evidence="2 3">DSM 18604</strain>
    </source>
</reference>
<dbReference type="GO" id="GO:0005886">
    <property type="term" value="C:plasma membrane"/>
    <property type="evidence" value="ECO:0007669"/>
    <property type="project" value="TreeGrafter"/>
</dbReference>
<comment type="caution">
    <text evidence="2">The sequence shown here is derived from an EMBL/GenBank/DDBJ whole genome shotgun (WGS) entry which is preliminary data.</text>
</comment>
<name>A0A845A5Z6_9SPHN</name>
<dbReference type="InterPro" id="IPR008523">
    <property type="entry name" value="DUF805"/>
</dbReference>
<feature type="transmembrane region" description="Helical" evidence="1">
    <location>
        <begin position="23"/>
        <end position="45"/>
    </location>
</feature>
<dbReference type="Pfam" id="PF05656">
    <property type="entry name" value="DUF805"/>
    <property type="match status" value="1"/>
</dbReference>
<keyword evidence="1" id="KW-0812">Transmembrane</keyword>
<accession>A0A845A5Z6</accession>
<organism evidence="2 3">
    <name type="scientific">Altericroceibacterium indicum</name>
    <dbReference type="NCBI Taxonomy" id="374177"/>
    <lineage>
        <taxon>Bacteria</taxon>
        <taxon>Pseudomonadati</taxon>
        <taxon>Pseudomonadota</taxon>
        <taxon>Alphaproteobacteria</taxon>
        <taxon>Sphingomonadales</taxon>
        <taxon>Erythrobacteraceae</taxon>
        <taxon>Altericroceibacterium</taxon>
    </lineage>
</organism>
<evidence type="ECO:0000313" key="3">
    <source>
        <dbReference type="Proteomes" id="UP000460561"/>
    </source>
</evidence>
<keyword evidence="3" id="KW-1185">Reference proteome</keyword>
<feature type="transmembrane region" description="Helical" evidence="1">
    <location>
        <begin position="65"/>
        <end position="86"/>
    </location>
</feature>
<dbReference type="EMBL" id="WTYQ01000002">
    <property type="protein sequence ID" value="MXP25620.1"/>
    <property type="molecule type" value="Genomic_DNA"/>
</dbReference>
<dbReference type="Proteomes" id="UP000460561">
    <property type="component" value="Unassembled WGS sequence"/>
</dbReference>
<protein>
    <submittedName>
        <fullName evidence="2">DUF805 domain-containing protein</fullName>
    </submittedName>
</protein>
<gene>
    <name evidence="2" type="ORF">GRI39_06135</name>
</gene>
<keyword evidence="1" id="KW-0472">Membrane</keyword>